<proteinExistence type="predicted"/>
<evidence type="ECO:0000313" key="1">
    <source>
        <dbReference type="EMBL" id="KTE89736.1"/>
    </source>
</evidence>
<comment type="caution">
    <text evidence="1">The sequence shown here is derived from an EMBL/GenBank/DDBJ whole genome shotgun (WGS) entry which is preliminary data.</text>
</comment>
<reference evidence="1 2" key="1">
    <citation type="submission" date="2015-12" db="EMBL/GenBank/DDBJ databases">
        <title>Draft Genome Sequence of Desulfitobacterium hafniense Strain DH, a Sulfate-reducing Bacterium Isolated from Paddy Soils.</title>
        <authorList>
            <person name="Bao P."/>
            <person name="Zhang X."/>
            <person name="Li G."/>
        </authorList>
    </citation>
    <scope>NUCLEOTIDE SEQUENCE [LARGE SCALE GENOMIC DNA]</scope>
    <source>
        <strain evidence="1 2">DH</strain>
    </source>
</reference>
<dbReference type="AlphaFoldDB" id="A0A0W1JEJ6"/>
<dbReference type="EMBL" id="LOCK01000061">
    <property type="protein sequence ID" value="KTE89736.1"/>
    <property type="molecule type" value="Genomic_DNA"/>
</dbReference>
<gene>
    <name evidence="1" type="ORF">AT727_10320</name>
</gene>
<organism evidence="1 2">
    <name type="scientific">Desulfitobacterium hafniense</name>
    <name type="common">Desulfitobacterium frappieri</name>
    <dbReference type="NCBI Taxonomy" id="49338"/>
    <lineage>
        <taxon>Bacteria</taxon>
        <taxon>Bacillati</taxon>
        <taxon>Bacillota</taxon>
        <taxon>Clostridia</taxon>
        <taxon>Eubacteriales</taxon>
        <taxon>Desulfitobacteriaceae</taxon>
        <taxon>Desulfitobacterium</taxon>
    </lineage>
</organism>
<protein>
    <recommendedName>
        <fullName evidence="3">AbrB family transcriptional regulator</fullName>
    </recommendedName>
</protein>
<dbReference type="RefSeq" id="WP_005810817.1">
    <property type="nucleotide sequence ID" value="NZ_CABKQQ010000029.1"/>
</dbReference>
<accession>A0A0W1JEJ6</accession>
<dbReference type="Proteomes" id="UP000054623">
    <property type="component" value="Unassembled WGS sequence"/>
</dbReference>
<name>A0A0W1JEJ6_DESHA</name>
<evidence type="ECO:0008006" key="3">
    <source>
        <dbReference type="Google" id="ProtNLM"/>
    </source>
</evidence>
<dbReference type="OrthoDB" id="2622421at2"/>
<sequence length="87" mass="10042">METEKKVITNPGGEYSVVLIPNDMIESLKEKFGNDVLWIYDEESQELTLIKKPQSYTDALSGLGAEMWKQGEGGTEFIRREREQWDD</sequence>
<evidence type="ECO:0000313" key="2">
    <source>
        <dbReference type="Proteomes" id="UP000054623"/>
    </source>
</evidence>